<protein>
    <submittedName>
        <fullName evidence="2">Uncharacterized protein</fullName>
    </submittedName>
</protein>
<reference evidence="2" key="1">
    <citation type="submission" date="2022-08" db="EMBL/GenBank/DDBJ databases">
        <title>Draft genome sequencing of Roseisolibacter agri AW1220.</title>
        <authorList>
            <person name="Tobiishi Y."/>
            <person name="Tonouchi A."/>
        </authorList>
    </citation>
    <scope>NUCLEOTIDE SEQUENCE</scope>
    <source>
        <strain evidence="2">AW1220</strain>
    </source>
</reference>
<organism evidence="2 3">
    <name type="scientific">Roseisolibacter agri</name>
    <dbReference type="NCBI Taxonomy" id="2014610"/>
    <lineage>
        <taxon>Bacteria</taxon>
        <taxon>Pseudomonadati</taxon>
        <taxon>Gemmatimonadota</taxon>
        <taxon>Gemmatimonadia</taxon>
        <taxon>Gemmatimonadales</taxon>
        <taxon>Gemmatimonadaceae</taxon>
        <taxon>Roseisolibacter</taxon>
    </lineage>
</organism>
<accession>A0AA37QC14</accession>
<keyword evidence="1" id="KW-0812">Transmembrane</keyword>
<feature type="transmembrane region" description="Helical" evidence="1">
    <location>
        <begin position="159"/>
        <end position="178"/>
    </location>
</feature>
<sequence>MSERRFDDREVALIFKGAASLERQTHAPGGLTLPELERVAVEAGLDPAMVRRAAAELDATRAASSGDRWRGGPRALVIVREVEVEGEVAVDASHVADALLAAVRRIPGVGMGTATTLGRTFTWRGQLDGAQTDVNVVPAQGRTTIEVRVALDGVSQGTFASWFVAAGGGGGFLAFAALVNPLGAVAVVPAAAVAGVGYAVARRRYARKVAAYAARAQALADAVAAAGTTGSR</sequence>
<keyword evidence="3" id="KW-1185">Reference proteome</keyword>
<keyword evidence="1" id="KW-0472">Membrane</keyword>
<dbReference type="RefSeq" id="WP_284347927.1">
    <property type="nucleotide sequence ID" value="NZ_BRXS01000001.1"/>
</dbReference>
<keyword evidence="1" id="KW-1133">Transmembrane helix</keyword>
<feature type="transmembrane region" description="Helical" evidence="1">
    <location>
        <begin position="184"/>
        <end position="201"/>
    </location>
</feature>
<evidence type="ECO:0000256" key="1">
    <source>
        <dbReference type="SAM" id="Phobius"/>
    </source>
</evidence>
<evidence type="ECO:0000313" key="3">
    <source>
        <dbReference type="Proteomes" id="UP001161325"/>
    </source>
</evidence>
<comment type="caution">
    <text evidence="2">The sequence shown here is derived from an EMBL/GenBank/DDBJ whole genome shotgun (WGS) entry which is preliminary data.</text>
</comment>
<dbReference type="AlphaFoldDB" id="A0AA37QC14"/>
<proteinExistence type="predicted"/>
<dbReference type="EMBL" id="BRXS01000001">
    <property type="protein sequence ID" value="GLC23490.1"/>
    <property type="molecule type" value="Genomic_DNA"/>
</dbReference>
<gene>
    <name evidence="2" type="ORF">rosag_00030</name>
</gene>
<evidence type="ECO:0000313" key="2">
    <source>
        <dbReference type="EMBL" id="GLC23490.1"/>
    </source>
</evidence>
<name>A0AA37QC14_9BACT</name>
<dbReference type="Proteomes" id="UP001161325">
    <property type="component" value="Unassembled WGS sequence"/>
</dbReference>